<proteinExistence type="predicted"/>
<sequence>MANNYEGWILKINGNVIPGSYFTDYSSTPDQRQESDAQVDQSGVLHRATMPHTRSSIRFTTHILTLDEKIDLQNRMGYASSHQRNVYVEYWNDETNSYYSGTFYLPDVEFSVMDFNADTILYNPISFELIEY</sequence>
<dbReference type="EMBL" id="JAEQMG010000145">
    <property type="protein sequence ID" value="MBK6089629.1"/>
    <property type="molecule type" value="Genomic_DNA"/>
</dbReference>
<evidence type="ECO:0000313" key="1">
    <source>
        <dbReference type="EMBL" id="MBK6089629.1"/>
    </source>
</evidence>
<organism evidence="1 2">
    <name type="scientific">Ruminococcus difficilis</name>
    <dbReference type="NCBI Taxonomy" id="2763069"/>
    <lineage>
        <taxon>Bacteria</taxon>
        <taxon>Bacillati</taxon>
        <taxon>Bacillota</taxon>
        <taxon>Clostridia</taxon>
        <taxon>Eubacteriales</taxon>
        <taxon>Oscillospiraceae</taxon>
        <taxon>Ruminococcus</taxon>
    </lineage>
</organism>
<name>A0A934WTH2_9FIRM</name>
<dbReference type="InterPro" id="IPR046557">
    <property type="entry name" value="DUF6711"/>
</dbReference>
<keyword evidence="2" id="KW-1185">Reference proteome</keyword>
<accession>A0A934WTH2</accession>
<evidence type="ECO:0000313" key="2">
    <source>
        <dbReference type="Proteomes" id="UP000633365"/>
    </source>
</evidence>
<dbReference type="RefSeq" id="WP_201428337.1">
    <property type="nucleotide sequence ID" value="NZ_JAEQMG010000145.1"/>
</dbReference>
<dbReference type="AlphaFoldDB" id="A0A934WTH2"/>
<dbReference type="Pfam" id="PF20458">
    <property type="entry name" value="DUF6711"/>
    <property type="match status" value="1"/>
</dbReference>
<protein>
    <submittedName>
        <fullName evidence="1">Uncharacterized protein</fullName>
    </submittedName>
</protein>
<comment type="caution">
    <text evidence="1">The sequence shown here is derived from an EMBL/GenBank/DDBJ whole genome shotgun (WGS) entry which is preliminary data.</text>
</comment>
<reference evidence="1" key="1">
    <citation type="submission" date="2021-01" db="EMBL/GenBank/DDBJ databases">
        <title>Genome public.</title>
        <authorList>
            <person name="Liu C."/>
            <person name="Sun Q."/>
        </authorList>
    </citation>
    <scope>NUCLEOTIDE SEQUENCE</scope>
    <source>
        <strain evidence="1">M6</strain>
    </source>
</reference>
<gene>
    <name evidence="1" type="ORF">JKK62_13435</name>
</gene>
<dbReference type="Proteomes" id="UP000633365">
    <property type="component" value="Unassembled WGS sequence"/>
</dbReference>